<dbReference type="Proteomes" id="UP000004384">
    <property type="component" value="Unassembled WGS sequence"/>
</dbReference>
<comment type="caution">
    <text evidence="2">The sequence shown here is derived from an EMBL/GenBank/DDBJ whole genome shotgun (WGS) entry which is preliminary data.</text>
</comment>
<proteinExistence type="predicted"/>
<protein>
    <submittedName>
        <fullName evidence="2">Uncharacterized protein</fullName>
    </submittedName>
</protein>
<evidence type="ECO:0000313" key="3">
    <source>
        <dbReference type="Proteomes" id="UP000004384"/>
    </source>
</evidence>
<keyword evidence="1" id="KW-0812">Transmembrane</keyword>
<evidence type="ECO:0000256" key="1">
    <source>
        <dbReference type="SAM" id="Phobius"/>
    </source>
</evidence>
<dbReference type="AlphaFoldDB" id="C6R8T3"/>
<reference evidence="2 3" key="1">
    <citation type="submission" date="2009-06" db="EMBL/GenBank/DDBJ databases">
        <authorList>
            <person name="Dodson R."/>
            <person name="Sebastian Y."/>
            <person name="Madupu R."/>
            <person name="Durkin A.S."/>
            <person name="Torralba M."/>
            <person name="Methe B."/>
            <person name="Sutton G.G."/>
            <person name="Strausberg R.L."/>
            <person name="Nelson K.E."/>
        </authorList>
    </citation>
    <scope>NUCLEOTIDE SEQUENCE [LARGE SCALE GENOMIC DNA]</scope>
    <source>
        <strain evidence="2 3">SK141</strain>
    </source>
</reference>
<feature type="transmembrane region" description="Helical" evidence="1">
    <location>
        <begin position="55"/>
        <end position="73"/>
    </location>
</feature>
<keyword evidence="1" id="KW-0472">Membrane</keyword>
<evidence type="ECO:0000313" key="2">
    <source>
        <dbReference type="EMBL" id="EET77803.1"/>
    </source>
</evidence>
<keyword evidence="1" id="KW-1133">Transmembrane helix</keyword>
<sequence length="99" mass="9796">MLVVVIAVGGVAVAVVQVVHVVAVRDRYVAAAFTMGVVGVGLGFNVLGGFALIPVAIMLTVNVALVEIVGVVTVREGNVAAIGAMGVGMVFVGVVGHDA</sequence>
<accession>C6R8T3</accession>
<gene>
    <name evidence="2" type="ORF">CORTU0001_2046</name>
</gene>
<dbReference type="EMBL" id="ACVP01000012">
    <property type="protein sequence ID" value="EET77803.1"/>
    <property type="molecule type" value="Genomic_DNA"/>
</dbReference>
<organism evidence="2 3">
    <name type="scientific">Corynebacterium tuberculostearicum SK141</name>
    <dbReference type="NCBI Taxonomy" id="553206"/>
    <lineage>
        <taxon>Bacteria</taxon>
        <taxon>Bacillati</taxon>
        <taxon>Actinomycetota</taxon>
        <taxon>Actinomycetes</taxon>
        <taxon>Mycobacteriales</taxon>
        <taxon>Corynebacteriaceae</taxon>
        <taxon>Corynebacterium</taxon>
    </lineage>
</organism>
<feature type="transmembrane region" description="Helical" evidence="1">
    <location>
        <begin position="79"/>
        <end position="96"/>
    </location>
</feature>
<name>C6R8T3_9CORY</name>